<keyword evidence="1 4" id="KW-0547">Nucleotide-binding</keyword>
<dbReference type="SUPFAM" id="SSF50249">
    <property type="entry name" value="Nucleic acid-binding proteins"/>
    <property type="match status" value="1"/>
</dbReference>
<dbReference type="EMBL" id="KB741247">
    <property type="protein sequence ID" value="ENN72034.1"/>
    <property type="molecule type" value="Genomic_DNA"/>
</dbReference>
<dbReference type="PANTHER" id="PTHR11630:SF47">
    <property type="entry name" value="DNA HELICASE MCM8"/>
    <property type="match status" value="1"/>
</dbReference>
<dbReference type="GO" id="GO:0005634">
    <property type="term" value="C:nucleus"/>
    <property type="evidence" value="ECO:0007669"/>
    <property type="project" value="TreeGrafter"/>
</dbReference>
<dbReference type="InterPro" id="IPR003593">
    <property type="entry name" value="AAA+_ATPase"/>
</dbReference>
<dbReference type="OMA" id="THTVDWQ"/>
<dbReference type="InterPro" id="IPR012340">
    <property type="entry name" value="NA-bd_OB-fold"/>
</dbReference>
<reference evidence="6 8" key="1">
    <citation type="journal article" date="2013" name="Genome Biol.">
        <title>Draft genome of the mountain pine beetle, Dendroctonus ponderosae Hopkins, a major forest pest.</title>
        <authorList>
            <person name="Keeling C.I."/>
            <person name="Yuen M.M."/>
            <person name="Liao N.Y."/>
            <person name="Docking T.R."/>
            <person name="Chan S.K."/>
            <person name="Taylor G.A."/>
            <person name="Palmquist D.L."/>
            <person name="Jackman S.D."/>
            <person name="Nguyen A."/>
            <person name="Li M."/>
            <person name="Henderson H."/>
            <person name="Janes J.K."/>
            <person name="Zhao Y."/>
            <person name="Pandoh P."/>
            <person name="Moore R."/>
            <person name="Sperling F.A."/>
            <person name="Huber D.P."/>
            <person name="Birol I."/>
            <person name="Jones S.J."/>
            <person name="Bohlmann J."/>
        </authorList>
    </citation>
    <scope>NUCLEOTIDE SEQUENCE</scope>
</reference>
<evidence type="ECO:0000256" key="3">
    <source>
        <dbReference type="ARBA" id="ARBA00023125"/>
    </source>
</evidence>
<dbReference type="HOGENOM" id="CLU_000995_7_2_1"/>
<dbReference type="PROSITE" id="PS50051">
    <property type="entry name" value="MCM_2"/>
    <property type="match status" value="1"/>
</dbReference>
<dbReference type="GO" id="GO:0042555">
    <property type="term" value="C:MCM complex"/>
    <property type="evidence" value="ECO:0007669"/>
    <property type="project" value="TreeGrafter"/>
</dbReference>
<dbReference type="InterPro" id="IPR041562">
    <property type="entry name" value="MCM_lid"/>
</dbReference>
<keyword evidence="2 4" id="KW-0067">ATP-binding</keyword>
<dbReference type="Pfam" id="PF17855">
    <property type="entry name" value="MCM_lid"/>
    <property type="match status" value="1"/>
</dbReference>
<evidence type="ECO:0000259" key="5">
    <source>
        <dbReference type="PROSITE" id="PS50051"/>
    </source>
</evidence>
<evidence type="ECO:0000256" key="2">
    <source>
        <dbReference type="ARBA" id="ARBA00022840"/>
    </source>
</evidence>
<dbReference type="GO" id="GO:0017116">
    <property type="term" value="F:single-stranded DNA helicase activity"/>
    <property type="evidence" value="ECO:0007669"/>
    <property type="project" value="TreeGrafter"/>
</dbReference>
<proteinExistence type="inferred from homology"/>
<dbReference type="PRINTS" id="PR01657">
    <property type="entry name" value="MCMFAMILY"/>
</dbReference>
<accession>N6SW98</accession>
<dbReference type="Pfam" id="PF00493">
    <property type="entry name" value="MCM"/>
    <property type="match status" value="1"/>
</dbReference>
<protein>
    <recommendedName>
        <fullName evidence="5">MCM C-terminal AAA(+) ATPase domain-containing protein</fullName>
    </recommendedName>
</protein>
<dbReference type="GO" id="GO:0003697">
    <property type="term" value="F:single-stranded DNA binding"/>
    <property type="evidence" value="ECO:0007669"/>
    <property type="project" value="TreeGrafter"/>
</dbReference>
<name>N6SW98_DENPD</name>
<dbReference type="Pfam" id="PF17207">
    <property type="entry name" value="MCM_OB"/>
    <property type="match status" value="1"/>
</dbReference>
<feature type="non-terminal residue" evidence="6">
    <location>
        <position position="1"/>
    </location>
</feature>
<organism evidence="6">
    <name type="scientific">Dendroctonus ponderosae</name>
    <name type="common">Mountain pine beetle</name>
    <dbReference type="NCBI Taxonomy" id="77166"/>
    <lineage>
        <taxon>Eukaryota</taxon>
        <taxon>Metazoa</taxon>
        <taxon>Ecdysozoa</taxon>
        <taxon>Arthropoda</taxon>
        <taxon>Hexapoda</taxon>
        <taxon>Insecta</taxon>
        <taxon>Pterygota</taxon>
        <taxon>Neoptera</taxon>
        <taxon>Endopterygota</taxon>
        <taxon>Coleoptera</taxon>
        <taxon>Polyphaga</taxon>
        <taxon>Cucujiformia</taxon>
        <taxon>Curculionidae</taxon>
        <taxon>Scolytinae</taxon>
        <taxon>Dendroctonus</taxon>
    </lineage>
</organism>
<evidence type="ECO:0000256" key="1">
    <source>
        <dbReference type="ARBA" id="ARBA00022741"/>
    </source>
</evidence>
<dbReference type="GO" id="GO:0005524">
    <property type="term" value="F:ATP binding"/>
    <property type="evidence" value="ECO:0007669"/>
    <property type="project" value="UniProtKB-KW"/>
</dbReference>
<dbReference type="InterPro" id="IPR031327">
    <property type="entry name" value="MCM"/>
</dbReference>
<evidence type="ECO:0000313" key="7">
    <source>
        <dbReference type="EMBL" id="ERL91369.1"/>
    </source>
</evidence>
<dbReference type="InterPro" id="IPR033762">
    <property type="entry name" value="MCM_OB"/>
</dbReference>
<evidence type="ECO:0000256" key="4">
    <source>
        <dbReference type="RuleBase" id="RU004070"/>
    </source>
</evidence>
<dbReference type="PANTHER" id="PTHR11630">
    <property type="entry name" value="DNA REPLICATION LICENSING FACTOR MCM FAMILY MEMBER"/>
    <property type="match status" value="1"/>
</dbReference>
<dbReference type="SMART" id="SM00350">
    <property type="entry name" value="MCM"/>
    <property type="match status" value="1"/>
</dbReference>
<dbReference type="InterPro" id="IPR027417">
    <property type="entry name" value="P-loop_NTPase"/>
</dbReference>
<sequence>MDSRSRLNRQTKLNQVVVSRKTCLIARHRGQGRPRENRCGSVQVEKQINGTYIPLQKCTKCGAKQNVEPLYNSPLSKTVESQNIVLQEIDCDVARVPQTIECELTEDLVKCCLPGDVATISGVIKVLDPNDNKRKNKQNSIFNLYLHTVAVYNNSNGKSCSTTSSHQRISFTHDDYLAIKEIHGQPQLFRYLVQSLCPLIYGHEIVKAGLLLGLFRGTKGDCIRSESHVLMVGDPGLGKSQMLKSCANVSPRGVYVCGNVSTTSGLTVTMTRESGGEHSLEAGALMIADQGCCCIDEFDKLPAQHACLSKIATQICPIQCLLEAMEQQCISIAKAGVVCSLPTKPTILVAANPSGGHYDQGKTLEQNLKLSSPLLSRFDLIFLLLDRPNQNIDKYLSKHILTSHSSTSKHETLQEYREQTTNDFSQSKQKLSERLKLNGETLNYLSHKTFRKYIAYAQKYVEPRLSQEAKYVLTEFYVTLRKQFATGDCTPVTARQLYSLIRLTEARAKAELREEATIDDAKDVIEIVQHSVTDVFTNEAGVLDTTRSEMGTRMSYKKQVYYYTIQGVPWAYDKKGTAIFFGSKEDDLT</sequence>
<dbReference type="SMART" id="SM00382">
    <property type="entry name" value="AAA"/>
    <property type="match status" value="1"/>
</dbReference>
<dbReference type="Proteomes" id="UP000030742">
    <property type="component" value="Unassembled WGS sequence"/>
</dbReference>
<evidence type="ECO:0000313" key="6">
    <source>
        <dbReference type="EMBL" id="ENN72034.1"/>
    </source>
</evidence>
<keyword evidence="3 4" id="KW-0238">DNA-binding</keyword>
<dbReference type="OrthoDB" id="422555at2759"/>
<dbReference type="EMBL" id="KB632281">
    <property type="protein sequence ID" value="ERL91369.1"/>
    <property type="molecule type" value="Genomic_DNA"/>
</dbReference>
<dbReference type="SUPFAM" id="SSF52540">
    <property type="entry name" value="P-loop containing nucleoside triphosphate hydrolases"/>
    <property type="match status" value="1"/>
</dbReference>
<dbReference type="STRING" id="77166.N6SW98"/>
<dbReference type="InterPro" id="IPR001208">
    <property type="entry name" value="MCM_dom"/>
</dbReference>
<dbReference type="Gene3D" id="2.40.50.140">
    <property type="entry name" value="Nucleic acid-binding proteins"/>
    <property type="match status" value="1"/>
</dbReference>
<feature type="domain" description="MCM C-terminal AAA(+) ATPase" evidence="5">
    <location>
        <begin position="188"/>
        <end position="400"/>
    </location>
</feature>
<dbReference type="Gene3D" id="3.40.50.300">
    <property type="entry name" value="P-loop containing nucleotide triphosphate hydrolases"/>
    <property type="match status" value="1"/>
</dbReference>
<gene>
    <name evidence="7" type="ORF">D910_08701</name>
    <name evidence="6" type="ORF">YQE_11322</name>
</gene>
<comment type="similarity">
    <text evidence="4">Belongs to the MCM family.</text>
</comment>
<dbReference type="AlphaFoldDB" id="N6SW98"/>
<evidence type="ECO:0000313" key="8">
    <source>
        <dbReference type="Proteomes" id="UP000030742"/>
    </source>
</evidence>